<feature type="compositionally biased region" description="Basic and acidic residues" evidence="1">
    <location>
        <begin position="103"/>
        <end position="120"/>
    </location>
</feature>
<evidence type="ECO:0000313" key="3">
    <source>
        <dbReference type="Proteomes" id="UP000008370"/>
    </source>
</evidence>
<dbReference type="Proteomes" id="UP000008370">
    <property type="component" value="Unassembled WGS sequence"/>
</dbReference>
<dbReference type="HOGENOM" id="CLU_1390682_0_0_1"/>
<sequence>MSEPRQVTVRMPGTPAPILVHLRIPYNGPRVNPLVVVLPRVECDTVRFQCMATVLSLHPDDDRSTASTPLIDAAKSLATPLRPTPEGNLPGNEEIYQHTVDLRDQEDADEPRSKQRRCEGASEGARVPSKDPPTSSSVRAEVVRGRSPSVPETVDCEKERYGDEGGSEASSVTVPEPELKDSVSYSHCITHINICL</sequence>
<protein>
    <submittedName>
        <fullName evidence="2">Uncharacterized protein</fullName>
    </submittedName>
</protein>
<name>K5UGZ2_PHACS</name>
<accession>K5UGZ2</accession>
<feature type="region of interest" description="Disordered" evidence="1">
    <location>
        <begin position="103"/>
        <end position="179"/>
    </location>
</feature>
<evidence type="ECO:0000313" key="2">
    <source>
        <dbReference type="EMBL" id="EKM48751.1"/>
    </source>
</evidence>
<evidence type="ECO:0000256" key="1">
    <source>
        <dbReference type="SAM" id="MobiDB-lite"/>
    </source>
</evidence>
<dbReference type="RefSeq" id="XP_007402698.1">
    <property type="nucleotide sequence ID" value="XM_007402636.1"/>
</dbReference>
<dbReference type="AlphaFoldDB" id="K5UGZ2"/>
<dbReference type="InParanoid" id="K5UGZ2"/>
<keyword evidence="3" id="KW-1185">Reference proteome</keyword>
<reference evidence="2 3" key="1">
    <citation type="journal article" date="2012" name="BMC Genomics">
        <title>Comparative genomics of the white-rot fungi, Phanerochaete carnosa and P. chrysosporium, to elucidate the genetic basis of the distinct wood types they colonize.</title>
        <authorList>
            <person name="Suzuki H."/>
            <person name="MacDonald J."/>
            <person name="Syed K."/>
            <person name="Salamov A."/>
            <person name="Hori C."/>
            <person name="Aerts A."/>
            <person name="Henrissat B."/>
            <person name="Wiebenga A."/>
            <person name="vanKuyk P.A."/>
            <person name="Barry K."/>
            <person name="Lindquist E."/>
            <person name="LaButti K."/>
            <person name="Lapidus A."/>
            <person name="Lucas S."/>
            <person name="Coutinho P."/>
            <person name="Gong Y."/>
            <person name="Samejima M."/>
            <person name="Mahadevan R."/>
            <person name="Abou-Zaid M."/>
            <person name="de Vries R.P."/>
            <person name="Igarashi K."/>
            <person name="Yadav J.S."/>
            <person name="Grigoriev I.V."/>
            <person name="Master E.R."/>
        </authorList>
    </citation>
    <scope>NUCLEOTIDE SEQUENCE [LARGE SCALE GENOMIC DNA]</scope>
    <source>
        <strain evidence="2 3">HHB-10118-sp</strain>
    </source>
</reference>
<organism evidence="2 3">
    <name type="scientific">Phanerochaete carnosa (strain HHB-10118-sp)</name>
    <name type="common">White-rot fungus</name>
    <name type="synonym">Peniophora carnosa</name>
    <dbReference type="NCBI Taxonomy" id="650164"/>
    <lineage>
        <taxon>Eukaryota</taxon>
        <taxon>Fungi</taxon>
        <taxon>Dikarya</taxon>
        <taxon>Basidiomycota</taxon>
        <taxon>Agaricomycotina</taxon>
        <taxon>Agaricomycetes</taxon>
        <taxon>Polyporales</taxon>
        <taxon>Phanerochaetaceae</taxon>
        <taxon>Phanerochaete</taxon>
    </lineage>
</organism>
<dbReference type="EMBL" id="JH930765">
    <property type="protein sequence ID" value="EKM48751.1"/>
    <property type="molecule type" value="Genomic_DNA"/>
</dbReference>
<proteinExistence type="predicted"/>
<gene>
    <name evidence="2" type="ORF">PHACADRAFT_33762</name>
</gene>
<dbReference type="GeneID" id="18919850"/>
<dbReference type="KEGG" id="pco:PHACADRAFT_33762"/>